<protein>
    <submittedName>
        <fullName evidence="1">Uncharacterized protein</fullName>
    </submittedName>
</protein>
<evidence type="ECO:0000313" key="2">
    <source>
        <dbReference type="Proteomes" id="UP001498421"/>
    </source>
</evidence>
<dbReference type="EMBL" id="JAZAVK010000129">
    <property type="protein sequence ID" value="KAK7420833.1"/>
    <property type="molecule type" value="Genomic_DNA"/>
</dbReference>
<comment type="caution">
    <text evidence="1">The sequence shown here is derived from an EMBL/GenBank/DDBJ whole genome shotgun (WGS) entry which is preliminary data.</text>
</comment>
<sequence>MSDSTGLRTERQSVSAYRIRQESLQEFLRNLFQDTEIQVERVDDTLVFHLIRELTQQELRQIRRLRQ</sequence>
<keyword evidence="2" id="KW-1185">Reference proteome</keyword>
<gene>
    <name evidence="1" type="ORF">QQZ08_010234</name>
</gene>
<evidence type="ECO:0000313" key="1">
    <source>
        <dbReference type="EMBL" id="KAK7420833.1"/>
    </source>
</evidence>
<reference evidence="1 2" key="1">
    <citation type="journal article" date="2025" name="Microbiol. Resour. Announc.">
        <title>Draft genome sequences for Neonectria magnoliae and Neonectria punicea, canker pathogens of Liriodendron tulipifera and Acer saccharum in West Virginia.</title>
        <authorList>
            <person name="Petronek H.M."/>
            <person name="Kasson M.T."/>
            <person name="Metheny A.M."/>
            <person name="Stauder C.M."/>
            <person name="Lovett B."/>
            <person name="Lynch S.C."/>
            <person name="Garnas J.R."/>
            <person name="Kasson L.R."/>
            <person name="Stajich J.E."/>
        </authorList>
    </citation>
    <scope>NUCLEOTIDE SEQUENCE [LARGE SCALE GENOMIC DNA]</scope>
    <source>
        <strain evidence="1 2">NRRL 64651</strain>
    </source>
</reference>
<organism evidence="1 2">
    <name type="scientific">Neonectria magnoliae</name>
    <dbReference type="NCBI Taxonomy" id="2732573"/>
    <lineage>
        <taxon>Eukaryota</taxon>
        <taxon>Fungi</taxon>
        <taxon>Dikarya</taxon>
        <taxon>Ascomycota</taxon>
        <taxon>Pezizomycotina</taxon>
        <taxon>Sordariomycetes</taxon>
        <taxon>Hypocreomycetidae</taxon>
        <taxon>Hypocreales</taxon>
        <taxon>Nectriaceae</taxon>
        <taxon>Neonectria</taxon>
    </lineage>
</organism>
<dbReference type="Proteomes" id="UP001498421">
    <property type="component" value="Unassembled WGS sequence"/>
</dbReference>
<proteinExistence type="predicted"/>
<name>A0ABR1HI18_9HYPO</name>
<accession>A0ABR1HI18</accession>